<evidence type="ECO:0000256" key="5">
    <source>
        <dbReference type="ARBA" id="ARBA00023163"/>
    </source>
</evidence>
<dbReference type="EMBL" id="AVOT02019845">
    <property type="protein sequence ID" value="MBW0507670.1"/>
    <property type="molecule type" value="Genomic_DNA"/>
</dbReference>
<comment type="similarity">
    <text evidence="2 8">Belongs to the HSF family.</text>
</comment>
<feature type="region of interest" description="Disordered" evidence="9">
    <location>
        <begin position="180"/>
        <end position="199"/>
    </location>
</feature>
<evidence type="ECO:0000256" key="4">
    <source>
        <dbReference type="ARBA" id="ARBA00023125"/>
    </source>
</evidence>
<dbReference type="PRINTS" id="PR00056">
    <property type="entry name" value="HSFDOMAIN"/>
</dbReference>
<evidence type="ECO:0000256" key="1">
    <source>
        <dbReference type="ARBA" id="ARBA00004123"/>
    </source>
</evidence>
<dbReference type="Pfam" id="PF00447">
    <property type="entry name" value="HSF_DNA-bind"/>
    <property type="match status" value="1"/>
</dbReference>
<organism evidence="11 12">
    <name type="scientific">Austropuccinia psidii MF-1</name>
    <dbReference type="NCBI Taxonomy" id="1389203"/>
    <lineage>
        <taxon>Eukaryota</taxon>
        <taxon>Fungi</taxon>
        <taxon>Dikarya</taxon>
        <taxon>Basidiomycota</taxon>
        <taxon>Pucciniomycotina</taxon>
        <taxon>Pucciniomycetes</taxon>
        <taxon>Pucciniales</taxon>
        <taxon>Sphaerophragmiaceae</taxon>
        <taxon>Austropuccinia</taxon>
    </lineage>
</organism>
<dbReference type="GO" id="GO:0005634">
    <property type="term" value="C:nucleus"/>
    <property type="evidence" value="ECO:0007669"/>
    <property type="project" value="UniProtKB-SubCell"/>
</dbReference>
<evidence type="ECO:0000259" key="10">
    <source>
        <dbReference type="SMART" id="SM00415"/>
    </source>
</evidence>
<evidence type="ECO:0000256" key="2">
    <source>
        <dbReference type="ARBA" id="ARBA00006403"/>
    </source>
</evidence>
<keyword evidence="6" id="KW-0539">Nucleus</keyword>
<dbReference type="GO" id="GO:0003700">
    <property type="term" value="F:DNA-binding transcription factor activity"/>
    <property type="evidence" value="ECO:0007669"/>
    <property type="project" value="InterPro"/>
</dbReference>
<dbReference type="SUPFAM" id="SSF46785">
    <property type="entry name" value="Winged helix' DNA-binding domain"/>
    <property type="match status" value="1"/>
</dbReference>
<keyword evidence="12" id="KW-1185">Reference proteome</keyword>
<dbReference type="GO" id="GO:0043565">
    <property type="term" value="F:sequence-specific DNA binding"/>
    <property type="evidence" value="ECO:0007669"/>
    <property type="project" value="InterPro"/>
</dbReference>
<protein>
    <recommendedName>
        <fullName evidence="10">HSF-type DNA-binding domain-containing protein</fullName>
    </recommendedName>
</protein>
<feature type="domain" description="HSF-type DNA-binding" evidence="10">
    <location>
        <begin position="206"/>
        <end position="317"/>
    </location>
</feature>
<feature type="region of interest" description="Disordered" evidence="9">
    <location>
        <begin position="329"/>
        <end position="352"/>
    </location>
</feature>
<dbReference type="Gene3D" id="1.10.10.10">
    <property type="entry name" value="Winged helix-like DNA-binding domain superfamily/Winged helix DNA-binding domain"/>
    <property type="match status" value="1"/>
</dbReference>
<evidence type="ECO:0000256" key="9">
    <source>
        <dbReference type="SAM" id="MobiDB-lite"/>
    </source>
</evidence>
<reference evidence="11" key="1">
    <citation type="submission" date="2021-03" db="EMBL/GenBank/DDBJ databases">
        <title>Draft genome sequence of rust myrtle Austropuccinia psidii MF-1, a brazilian biotype.</title>
        <authorList>
            <person name="Quecine M.C."/>
            <person name="Pachon D.M.R."/>
            <person name="Bonatelli M.L."/>
            <person name="Correr F.H."/>
            <person name="Franceschini L.M."/>
            <person name="Leite T.F."/>
            <person name="Margarido G.R.A."/>
            <person name="Almeida C.A."/>
            <person name="Ferrarezi J.A."/>
            <person name="Labate C.A."/>
        </authorList>
    </citation>
    <scope>NUCLEOTIDE SEQUENCE</scope>
    <source>
        <strain evidence="11">MF-1</strain>
    </source>
</reference>
<dbReference type="SMART" id="SM00415">
    <property type="entry name" value="HSF"/>
    <property type="match status" value="1"/>
</dbReference>
<accession>A0A9Q3HN46</accession>
<comment type="subunit">
    <text evidence="7">Homotrimer. Homotrimerization increases the affinity of HSF1 to DNA. Interacts with transcriptional coregulator SSA1 on chromatin.</text>
</comment>
<sequence length="352" mass="39415">MLPITNAFTFLNIDSATQQHPYEYNDGASNSPSQTHNQSMNVDINVTSQQFPHPHPHNLTIPRTASNHSTLLQSTTPIESCHTPHYSFNSTVPIPHSPYPQSNNNSPSFYHRPEHGSYINSPITQAMPINAGLPYISKMTQMPSPRRPNALVSNELMPAISRPRLESTASCSRYNSVSSMMIKSDPSEPPEPPRLLHEPELPASSSSTAFISKLYHLCSHEDYRPYIRWNVAGDAFVLAHANTEFASIVLPRFFRHNNVSSFIRQLNLYNFVRLPTIKLLDQVDNTQNRSPASSFSGFSHPFFRRGDEASLRLIKPKPNKSKAIRKCIKGAPGCEDKGGKPGRRNPPPKLKL</sequence>
<comment type="caution">
    <text evidence="11">The sequence shown here is derived from an EMBL/GenBank/DDBJ whole genome shotgun (WGS) entry which is preliminary data.</text>
</comment>
<keyword evidence="5" id="KW-0804">Transcription</keyword>
<comment type="subcellular location">
    <subcellularLocation>
        <location evidence="1">Nucleus</location>
    </subcellularLocation>
</comment>
<keyword evidence="3" id="KW-0805">Transcription regulation</keyword>
<gene>
    <name evidence="11" type="ORF">O181_047385</name>
</gene>
<dbReference type="InterPro" id="IPR000232">
    <property type="entry name" value="HSF_DNA-bd"/>
</dbReference>
<dbReference type="AlphaFoldDB" id="A0A9Q3HN46"/>
<proteinExistence type="inferred from homology"/>
<evidence type="ECO:0000313" key="11">
    <source>
        <dbReference type="EMBL" id="MBW0507670.1"/>
    </source>
</evidence>
<dbReference type="OrthoDB" id="60033at2759"/>
<evidence type="ECO:0000256" key="6">
    <source>
        <dbReference type="ARBA" id="ARBA00023242"/>
    </source>
</evidence>
<dbReference type="Proteomes" id="UP000765509">
    <property type="component" value="Unassembled WGS sequence"/>
</dbReference>
<evidence type="ECO:0000256" key="7">
    <source>
        <dbReference type="ARBA" id="ARBA00062171"/>
    </source>
</evidence>
<keyword evidence="4" id="KW-0238">DNA-binding</keyword>
<dbReference type="PANTHER" id="PTHR10015:SF427">
    <property type="entry name" value="HEAT SHOCK FACTOR PROTEIN"/>
    <property type="match status" value="1"/>
</dbReference>
<feature type="compositionally biased region" description="Low complexity" evidence="9">
    <location>
        <begin position="99"/>
        <end position="108"/>
    </location>
</feature>
<name>A0A9Q3HN46_9BASI</name>
<dbReference type="InterPro" id="IPR036388">
    <property type="entry name" value="WH-like_DNA-bd_sf"/>
</dbReference>
<dbReference type="FunFam" id="1.10.10.10:FF:000027">
    <property type="entry name" value="Heat shock transcription factor 1"/>
    <property type="match status" value="1"/>
</dbReference>
<evidence type="ECO:0000313" key="12">
    <source>
        <dbReference type="Proteomes" id="UP000765509"/>
    </source>
</evidence>
<dbReference type="InterPro" id="IPR036390">
    <property type="entry name" value="WH_DNA-bd_sf"/>
</dbReference>
<feature type="region of interest" description="Disordered" evidence="9">
    <location>
        <begin position="94"/>
        <end position="113"/>
    </location>
</feature>
<evidence type="ECO:0000256" key="8">
    <source>
        <dbReference type="RuleBase" id="RU004020"/>
    </source>
</evidence>
<dbReference type="PANTHER" id="PTHR10015">
    <property type="entry name" value="HEAT SHOCK TRANSCRIPTION FACTOR"/>
    <property type="match status" value="1"/>
</dbReference>
<evidence type="ECO:0000256" key="3">
    <source>
        <dbReference type="ARBA" id="ARBA00023015"/>
    </source>
</evidence>